<dbReference type="InParanoid" id="E0W241"/>
<accession>E0W241</accession>
<dbReference type="InterPro" id="IPR022049">
    <property type="entry name" value="FAM69_kinase_dom"/>
</dbReference>
<dbReference type="PANTHER" id="PTHR32073">
    <property type="entry name" value="GH11358P"/>
    <property type="match status" value="1"/>
</dbReference>
<evidence type="ECO:0000256" key="1">
    <source>
        <dbReference type="ARBA" id="ARBA00004613"/>
    </source>
</evidence>
<dbReference type="EMBL" id="DS235874">
    <property type="protein sequence ID" value="EEB19697.1"/>
    <property type="molecule type" value="Genomic_DNA"/>
</dbReference>
<evidence type="ECO:0000256" key="4">
    <source>
        <dbReference type="ARBA" id="ARBA00022729"/>
    </source>
</evidence>
<proteinExistence type="inferred from homology"/>
<dbReference type="eggNOG" id="ENOG502QUEB">
    <property type="taxonomic scope" value="Eukaryota"/>
</dbReference>
<dbReference type="HOGENOM" id="CLU_995002_0_0_1"/>
<comment type="subcellular location">
    <subcellularLocation>
        <location evidence="1">Secreted</location>
    </subcellularLocation>
</comment>
<dbReference type="AlphaFoldDB" id="E0W241"/>
<organism>
    <name type="scientific">Pediculus humanus subsp. corporis</name>
    <name type="common">Body louse</name>
    <dbReference type="NCBI Taxonomy" id="121224"/>
    <lineage>
        <taxon>Eukaryota</taxon>
        <taxon>Metazoa</taxon>
        <taxon>Ecdysozoa</taxon>
        <taxon>Arthropoda</taxon>
        <taxon>Hexapoda</taxon>
        <taxon>Insecta</taxon>
        <taxon>Pterygota</taxon>
        <taxon>Neoptera</taxon>
        <taxon>Paraneoptera</taxon>
        <taxon>Psocodea</taxon>
        <taxon>Troctomorpha</taxon>
        <taxon>Phthiraptera</taxon>
        <taxon>Anoplura</taxon>
        <taxon>Pediculidae</taxon>
        <taxon>Pediculus</taxon>
    </lineage>
</organism>
<dbReference type="VEuPathDB" id="VectorBase:PHUM584010"/>
<reference evidence="7" key="3">
    <citation type="submission" date="2020-05" db="UniProtKB">
        <authorList>
            <consortium name="EnsemblMetazoa"/>
        </authorList>
    </citation>
    <scope>IDENTIFICATION</scope>
    <source>
        <strain evidence="7">USDA</strain>
    </source>
</reference>
<name>E0W241_PEDHC</name>
<dbReference type="GeneID" id="8232527"/>
<dbReference type="SUPFAM" id="SSF56112">
    <property type="entry name" value="Protein kinase-like (PK-like)"/>
    <property type="match status" value="1"/>
</dbReference>
<reference evidence="6" key="1">
    <citation type="submission" date="2007-04" db="EMBL/GenBank/DDBJ databases">
        <title>Annotation of Pediculus humanus corporis strain USDA.</title>
        <authorList>
            <person name="Kirkness E."/>
            <person name="Hannick L."/>
            <person name="Hass B."/>
            <person name="Bruggner R."/>
            <person name="Lawson D."/>
            <person name="Bidwell S."/>
            <person name="Joardar V."/>
            <person name="Caler E."/>
            <person name="Walenz B."/>
            <person name="Inman J."/>
            <person name="Schobel S."/>
            <person name="Galinsky K."/>
            <person name="Amedeo P."/>
            <person name="Strausberg R."/>
        </authorList>
    </citation>
    <scope>NUCLEOTIDE SEQUENCE</scope>
    <source>
        <strain evidence="6">USDA</strain>
    </source>
</reference>
<dbReference type="RefSeq" id="XP_002432435.1">
    <property type="nucleotide sequence ID" value="XM_002432390.1"/>
</dbReference>
<evidence type="ECO:0000313" key="8">
    <source>
        <dbReference type="Proteomes" id="UP000009046"/>
    </source>
</evidence>
<comment type="similarity">
    <text evidence="2">Belongs to the DIPK family.</text>
</comment>
<keyword evidence="4" id="KW-0732">Signal</keyword>
<dbReference type="KEGG" id="phu:Phum_PHUM584010"/>
<dbReference type="Proteomes" id="UP000009046">
    <property type="component" value="Unassembled WGS sequence"/>
</dbReference>
<evidence type="ECO:0000256" key="3">
    <source>
        <dbReference type="ARBA" id="ARBA00022525"/>
    </source>
</evidence>
<protein>
    <submittedName>
        <fullName evidence="6">Protein C3orf58, putative</fullName>
    </submittedName>
</protein>
<dbReference type="STRING" id="121224.E0W241"/>
<dbReference type="Pfam" id="PF12260">
    <property type="entry name" value="PIP49_C"/>
    <property type="match status" value="1"/>
</dbReference>
<reference evidence="6" key="2">
    <citation type="submission" date="2007-04" db="EMBL/GenBank/DDBJ databases">
        <title>The genome of the human body louse.</title>
        <authorList>
            <consortium name="The Human Body Louse Genome Consortium"/>
            <person name="Kirkness E."/>
            <person name="Walenz B."/>
            <person name="Hass B."/>
            <person name="Bruggner R."/>
            <person name="Strausberg R."/>
        </authorList>
    </citation>
    <scope>NUCLEOTIDE SEQUENCE</scope>
    <source>
        <strain evidence="6">USDA</strain>
    </source>
</reference>
<keyword evidence="3" id="KW-0964">Secreted</keyword>
<dbReference type="InterPro" id="IPR011009">
    <property type="entry name" value="Kinase-like_dom_sf"/>
</dbReference>
<feature type="domain" description="FAM69 protein-kinase" evidence="5">
    <location>
        <begin position="62"/>
        <end position="250"/>
    </location>
</feature>
<dbReference type="CTD" id="8232527"/>
<dbReference type="EnsemblMetazoa" id="PHUM584010-RA">
    <property type="protein sequence ID" value="PHUM584010-PA"/>
    <property type="gene ID" value="PHUM584010"/>
</dbReference>
<dbReference type="OrthoDB" id="10035316at2759"/>
<evidence type="ECO:0000313" key="6">
    <source>
        <dbReference type="EMBL" id="EEB19697.1"/>
    </source>
</evidence>
<sequence>MSYYYYELKNSLLLIFNPKLTKSVFYGTLNKTELVVVKRKTRFDSLQLLYKNVVESVKKNQLWSFLDVSIEPLLMLSLGKSGFPKYIGACGDFLVEEYKGLPLDNFLSCDFKTRALLSIKLLNLANFFTFSSSDFIFYFTDISLYNIVVDEHGNVSLVDLDNVIIFDKKSQKSSSVKAKIHKTEIWNDNDDDYSFSSSDICSHYLSDHNYYSICTHILSHSDYGLLKEIPRTITNLNPDLEFLLNECKKPTKINDRVTAGEKLAKLLEKITVGYSWQHFI</sequence>
<dbReference type="EMBL" id="AAZO01007120">
    <property type="status" value="NOT_ANNOTATED_CDS"/>
    <property type="molecule type" value="Genomic_DNA"/>
</dbReference>
<evidence type="ECO:0000256" key="2">
    <source>
        <dbReference type="ARBA" id="ARBA00006338"/>
    </source>
</evidence>
<keyword evidence="8" id="KW-1185">Reference proteome</keyword>
<evidence type="ECO:0000259" key="5">
    <source>
        <dbReference type="Pfam" id="PF12260"/>
    </source>
</evidence>
<dbReference type="GO" id="GO:0005576">
    <property type="term" value="C:extracellular region"/>
    <property type="evidence" value="ECO:0007669"/>
    <property type="project" value="UniProtKB-SubCell"/>
</dbReference>
<dbReference type="InterPro" id="IPR020519">
    <property type="entry name" value="DIPK2A/B"/>
</dbReference>
<dbReference type="PANTHER" id="PTHR32073:SF7">
    <property type="entry name" value="GH11358P"/>
    <property type="match status" value="1"/>
</dbReference>
<dbReference type="OMA" id="YSICTHI"/>
<gene>
    <name evidence="7" type="primary">8232527</name>
    <name evidence="6" type="ORF">Phum_PHUM584010</name>
</gene>
<evidence type="ECO:0000313" key="7">
    <source>
        <dbReference type="EnsemblMetazoa" id="PHUM584010-PA"/>
    </source>
</evidence>